<comment type="caution">
    <text evidence="3">The sequence shown here is derived from an EMBL/GenBank/DDBJ whole genome shotgun (WGS) entry which is preliminary data.</text>
</comment>
<dbReference type="SUPFAM" id="SSF110395">
    <property type="entry name" value="CutC-like"/>
    <property type="match status" value="1"/>
</dbReference>
<dbReference type="InterPro" id="IPR005627">
    <property type="entry name" value="CutC-like"/>
</dbReference>
<proteinExistence type="inferred from homology"/>
<dbReference type="Pfam" id="PF03932">
    <property type="entry name" value="CutC"/>
    <property type="match status" value="1"/>
</dbReference>
<keyword evidence="2" id="KW-0963">Cytoplasm</keyword>
<dbReference type="RefSeq" id="WP_188822578.1">
    <property type="nucleotide sequence ID" value="NZ_BMHH01000004.1"/>
</dbReference>
<comment type="caution">
    <text evidence="2">Once thought to be involved in copper homeostasis, experiments in E.coli have shown this is not the case.</text>
</comment>
<sequence length="248" mass="25749">MSVKLEVCVDSPEGLRAAIAGAADRIELCSALDVGGLTPSPGLMTLAAKAPIPVYAMIRPRAGSFYFSAEEEAAMIADIDAVQSAALAGVVIGASLPDGNLDLGLLRRLIAHAHGLGTTLHRVFDLAPDPEKALQEAIELGFERILTSGQANTALEGLAVLKNLSRQAQGRISIMPGSGVTAGNAAQIARETSASEVHASCRETIEATDERSIAFGFSATETKITSATRVREIKQKLGGLTESTASQV</sequence>
<evidence type="ECO:0000313" key="3">
    <source>
        <dbReference type="EMBL" id="GGA86390.1"/>
    </source>
</evidence>
<accession>A0A916WCU1</accession>
<keyword evidence="4" id="KW-1185">Reference proteome</keyword>
<evidence type="ECO:0000313" key="4">
    <source>
        <dbReference type="Proteomes" id="UP000646478"/>
    </source>
</evidence>
<organism evidence="3 4">
    <name type="scientific">Brucella endophytica</name>
    <dbReference type="NCBI Taxonomy" id="1963359"/>
    <lineage>
        <taxon>Bacteria</taxon>
        <taxon>Pseudomonadati</taxon>
        <taxon>Pseudomonadota</taxon>
        <taxon>Alphaproteobacteria</taxon>
        <taxon>Hyphomicrobiales</taxon>
        <taxon>Brucellaceae</taxon>
        <taxon>Brucella/Ochrobactrum group</taxon>
        <taxon>Brucella</taxon>
    </lineage>
</organism>
<dbReference type="EMBL" id="BMHH01000004">
    <property type="protein sequence ID" value="GGA86390.1"/>
    <property type="molecule type" value="Genomic_DNA"/>
</dbReference>
<reference evidence="3" key="1">
    <citation type="journal article" date="2014" name="Int. J. Syst. Evol. Microbiol.">
        <title>Complete genome sequence of Corynebacterium casei LMG S-19264T (=DSM 44701T), isolated from a smear-ripened cheese.</title>
        <authorList>
            <consortium name="US DOE Joint Genome Institute (JGI-PGF)"/>
            <person name="Walter F."/>
            <person name="Albersmeier A."/>
            <person name="Kalinowski J."/>
            <person name="Ruckert C."/>
        </authorList>
    </citation>
    <scope>NUCLEOTIDE SEQUENCE</scope>
    <source>
        <strain evidence="3">CGMCC 1.15082</strain>
    </source>
</reference>
<dbReference type="GO" id="GO:0005507">
    <property type="term" value="F:copper ion binding"/>
    <property type="evidence" value="ECO:0007669"/>
    <property type="project" value="TreeGrafter"/>
</dbReference>
<name>A0A916WCU1_9HYPH</name>
<dbReference type="PANTHER" id="PTHR12598">
    <property type="entry name" value="COPPER HOMEOSTASIS PROTEIN CUTC"/>
    <property type="match status" value="1"/>
</dbReference>
<dbReference type="GO" id="GO:0005737">
    <property type="term" value="C:cytoplasm"/>
    <property type="evidence" value="ECO:0007669"/>
    <property type="project" value="UniProtKB-SubCell"/>
</dbReference>
<comment type="similarity">
    <text evidence="1 2">Belongs to the CutC family.</text>
</comment>
<dbReference type="Gene3D" id="3.20.20.380">
    <property type="entry name" value="Copper homeostasis (CutC) domain"/>
    <property type="match status" value="1"/>
</dbReference>
<comment type="subcellular location">
    <subcellularLocation>
        <location evidence="2">Cytoplasm</location>
    </subcellularLocation>
</comment>
<evidence type="ECO:0000256" key="1">
    <source>
        <dbReference type="ARBA" id="ARBA00007768"/>
    </source>
</evidence>
<gene>
    <name evidence="2 3" type="primary">cutC</name>
    <name evidence="3" type="ORF">GCM10011491_12540</name>
</gene>
<dbReference type="InterPro" id="IPR036822">
    <property type="entry name" value="CutC-like_dom_sf"/>
</dbReference>
<dbReference type="HAMAP" id="MF_00795">
    <property type="entry name" value="CutC"/>
    <property type="match status" value="1"/>
</dbReference>
<evidence type="ECO:0000256" key="2">
    <source>
        <dbReference type="HAMAP-Rule" id="MF_00795"/>
    </source>
</evidence>
<reference evidence="3" key="2">
    <citation type="submission" date="2020-09" db="EMBL/GenBank/DDBJ databases">
        <authorList>
            <person name="Sun Q."/>
            <person name="Zhou Y."/>
        </authorList>
    </citation>
    <scope>NUCLEOTIDE SEQUENCE</scope>
    <source>
        <strain evidence="3">CGMCC 1.15082</strain>
    </source>
</reference>
<dbReference type="AlphaFoldDB" id="A0A916WCU1"/>
<protein>
    <recommendedName>
        <fullName evidence="2">PF03932 family protein CutC</fullName>
    </recommendedName>
</protein>
<dbReference type="PANTHER" id="PTHR12598:SF0">
    <property type="entry name" value="COPPER HOMEOSTASIS PROTEIN CUTC HOMOLOG"/>
    <property type="match status" value="1"/>
</dbReference>
<dbReference type="Proteomes" id="UP000646478">
    <property type="component" value="Unassembled WGS sequence"/>
</dbReference>